<dbReference type="SUPFAM" id="SSF63829">
    <property type="entry name" value="Calcium-dependent phosphotriesterase"/>
    <property type="match status" value="1"/>
</dbReference>
<dbReference type="AlphaFoldDB" id="A0A1P8UN45"/>
<evidence type="ECO:0000259" key="2">
    <source>
        <dbReference type="Pfam" id="PF08450"/>
    </source>
</evidence>
<keyword evidence="1" id="KW-0732">Signal</keyword>
<evidence type="ECO:0000256" key="1">
    <source>
        <dbReference type="SAM" id="SignalP"/>
    </source>
</evidence>
<dbReference type="Proteomes" id="UP000187059">
    <property type="component" value="Plasmid pPABY1"/>
</dbReference>
<reference evidence="3 4" key="1">
    <citation type="submission" date="2016-04" db="EMBL/GenBank/DDBJ databases">
        <title>Deep-sea bacteria in the southern Pacific.</title>
        <authorList>
            <person name="Tang K."/>
        </authorList>
    </citation>
    <scope>NUCLEOTIDE SEQUENCE [LARGE SCALE GENOMIC DNA]</scope>
    <source>
        <strain evidence="3 4">JLT2014</strain>
        <plasmid evidence="4">ppaby1</plasmid>
    </source>
</reference>
<dbReference type="KEGG" id="paby:Ga0080574_TMP463"/>
<dbReference type="PANTHER" id="PTHR47572:SF5">
    <property type="entry name" value="BLR2277 PROTEIN"/>
    <property type="match status" value="1"/>
</dbReference>
<dbReference type="EC" id="3.1.1.17" evidence="3"/>
<dbReference type="GO" id="GO:0004341">
    <property type="term" value="F:gluconolactonase activity"/>
    <property type="evidence" value="ECO:0007669"/>
    <property type="project" value="UniProtKB-EC"/>
</dbReference>
<keyword evidence="3" id="KW-0378">Hydrolase</keyword>
<evidence type="ECO:0000313" key="3">
    <source>
        <dbReference type="EMBL" id="APZ50797.1"/>
    </source>
</evidence>
<dbReference type="PANTHER" id="PTHR47572">
    <property type="entry name" value="LIPOPROTEIN-RELATED"/>
    <property type="match status" value="1"/>
</dbReference>
<dbReference type="RefSeq" id="WP_076694913.1">
    <property type="nucleotide sequence ID" value="NZ_CP015091.1"/>
</dbReference>
<dbReference type="InterPro" id="IPR051262">
    <property type="entry name" value="SMP-30/CGR1_Lactonase"/>
</dbReference>
<feature type="domain" description="SMP-30/Gluconolactonase/LRE-like region" evidence="2">
    <location>
        <begin position="59"/>
        <end position="295"/>
    </location>
</feature>
<dbReference type="InterPro" id="IPR013658">
    <property type="entry name" value="SGL"/>
</dbReference>
<keyword evidence="4" id="KW-1185">Reference proteome</keyword>
<dbReference type="EMBL" id="CP015091">
    <property type="protein sequence ID" value="APZ50797.1"/>
    <property type="molecule type" value="Genomic_DNA"/>
</dbReference>
<dbReference type="Pfam" id="PF08450">
    <property type="entry name" value="SGL"/>
    <property type="match status" value="1"/>
</dbReference>
<feature type="signal peptide" evidence="1">
    <location>
        <begin position="1"/>
        <end position="22"/>
    </location>
</feature>
<geneLocation type="plasmid" evidence="4">
    <name>ppaby1</name>
</geneLocation>
<sequence length="313" mass="33215" precursor="true">MRTFNILAAALAACLAPIGALAQQPAPEVRHDLSEICAGDSCQWERYAQCDGFIEGINFDADGTLWMLAYFKGEVLKVEDGACVTVGDAAGAPNGAKIAADGRMIVADRMAGLQSVDLATGARSSLHPSFGVAQFRGLNDLTIAGDGGIYFTEPYGSDALNKVGRVYFVGPEEGAQPELFHEGVAYPNGIAVSADGQRVYVAEFAENRVISLPSKTTQNPFDTPFIFARMEGGIGPDGLTVDADGNLYVAHFAAGEVVFFDPQGFAYGTLRLPEGAGVWTTNLALHDGYLYVTEASHNVVWRLPVKTTALPRG</sequence>
<protein>
    <submittedName>
        <fullName evidence="3">Gluconolactonase</fullName>
        <ecNumber evidence="3">3.1.1.17</ecNumber>
    </submittedName>
</protein>
<feature type="chain" id="PRO_5012365583" evidence="1">
    <location>
        <begin position="23"/>
        <end position="313"/>
    </location>
</feature>
<dbReference type="InterPro" id="IPR011042">
    <property type="entry name" value="6-blade_b-propeller_TolB-like"/>
</dbReference>
<keyword evidence="3" id="KW-0614">Plasmid</keyword>
<accession>A0A1P8UN45</accession>
<name>A0A1P8UN45_9RHOB</name>
<evidence type="ECO:0000313" key="4">
    <source>
        <dbReference type="Proteomes" id="UP000187059"/>
    </source>
</evidence>
<organism evidence="3 4">
    <name type="scientific">Salipiger abyssi</name>
    <dbReference type="NCBI Taxonomy" id="1250539"/>
    <lineage>
        <taxon>Bacteria</taxon>
        <taxon>Pseudomonadati</taxon>
        <taxon>Pseudomonadota</taxon>
        <taxon>Alphaproteobacteria</taxon>
        <taxon>Rhodobacterales</taxon>
        <taxon>Roseobacteraceae</taxon>
        <taxon>Salipiger</taxon>
    </lineage>
</organism>
<dbReference type="Gene3D" id="2.120.10.30">
    <property type="entry name" value="TolB, C-terminal domain"/>
    <property type="match status" value="1"/>
</dbReference>
<gene>
    <name evidence="3" type="ORF">Ga0080574_TMP463</name>
</gene>
<proteinExistence type="predicted"/>